<evidence type="ECO:0000256" key="5">
    <source>
        <dbReference type="ARBA" id="ARBA00022679"/>
    </source>
</evidence>
<dbReference type="InterPro" id="IPR011009">
    <property type="entry name" value="Kinase-like_dom_sf"/>
</dbReference>
<dbReference type="PROSITE" id="PS00107">
    <property type="entry name" value="PROTEIN_KINASE_ATP"/>
    <property type="match status" value="1"/>
</dbReference>
<evidence type="ECO:0000313" key="15">
    <source>
        <dbReference type="EMBL" id="KAL3640599.1"/>
    </source>
</evidence>
<keyword evidence="3" id="KW-0472">Membrane</keyword>
<dbReference type="Gene3D" id="3.30.200.20">
    <property type="entry name" value="Phosphorylase Kinase, domain 1"/>
    <property type="match status" value="1"/>
</dbReference>
<reference evidence="16" key="1">
    <citation type="journal article" date="2024" name="IScience">
        <title>Strigolactones Initiate the Formation of Haustorium-like Structures in Castilleja.</title>
        <authorList>
            <person name="Buerger M."/>
            <person name="Peterson D."/>
            <person name="Chory J."/>
        </authorList>
    </citation>
    <scope>NUCLEOTIDE SEQUENCE [LARGE SCALE GENOMIC DNA]</scope>
</reference>
<dbReference type="PANTHER" id="PTHR45621">
    <property type="entry name" value="OS01G0588500 PROTEIN-RELATED"/>
    <property type="match status" value="1"/>
</dbReference>
<comment type="subcellular location">
    <subcellularLocation>
        <location evidence="1">Cell membrane</location>
    </subcellularLocation>
</comment>
<comment type="similarity">
    <text evidence="12">Belongs to the protein kinase superfamily.</text>
</comment>
<feature type="binding site" evidence="11">
    <location>
        <position position="225"/>
    </location>
    <ligand>
        <name>ATP</name>
        <dbReference type="ChEBI" id="CHEBI:30616"/>
    </ligand>
</feature>
<dbReference type="EC" id="2.7.11.1" evidence="2"/>
<dbReference type="EMBL" id="JAVIJP010000017">
    <property type="protein sequence ID" value="KAL3640599.1"/>
    <property type="molecule type" value="Genomic_DNA"/>
</dbReference>
<feature type="domain" description="Protein kinase" evidence="14">
    <location>
        <begin position="186"/>
        <end position="480"/>
    </location>
</feature>
<keyword evidence="16" id="KW-1185">Reference proteome</keyword>
<dbReference type="Pfam" id="PF07714">
    <property type="entry name" value="PK_Tyr_Ser-Thr"/>
    <property type="match status" value="1"/>
</dbReference>
<keyword evidence="6 11" id="KW-0547">Nucleotide-binding</keyword>
<dbReference type="Proteomes" id="UP001632038">
    <property type="component" value="Unassembled WGS sequence"/>
</dbReference>
<dbReference type="Gene3D" id="1.10.510.10">
    <property type="entry name" value="Transferase(Phosphotransferase) domain 1"/>
    <property type="match status" value="1"/>
</dbReference>
<evidence type="ECO:0000256" key="2">
    <source>
        <dbReference type="ARBA" id="ARBA00012513"/>
    </source>
</evidence>
<comment type="catalytic activity">
    <reaction evidence="10">
        <text>L-seryl-[protein] + ATP = O-phospho-L-seryl-[protein] + ADP + H(+)</text>
        <dbReference type="Rhea" id="RHEA:17989"/>
        <dbReference type="Rhea" id="RHEA-COMP:9863"/>
        <dbReference type="Rhea" id="RHEA-COMP:11604"/>
        <dbReference type="ChEBI" id="CHEBI:15378"/>
        <dbReference type="ChEBI" id="CHEBI:29999"/>
        <dbReference type="ChEBI" id="CHEBI:30616"/>
        <dbReference type="ChEBI" id="CHEBI:83421"/>
        <dbReference type="ChEBI" id="CHEBI:456216"/>
        <dbReference type="EC" id="2.7.11.1"/>
    </reaction>
</comment>
<dbReference type="InterPro" id="IPR008271">
    <property type="entry name" value="Ser/Thr_kinase_AS"/>
</dbReference>
<evidence type="ECO:0000256" key="3">
    <source>
        <dbReference type="ARBA" id="ARBA00022475"/>
    </source>
</evidence>
<dbReference type="FunFam" id="1.10.510.10:FF:000095">
    <property type="entry name" value="protein STRUBBELIG-RECEPTOR FAMILY 8"/>
    <property type="match status" value="1"/>
</dbReference>
<proteinExistence type="inferred from homology"/>
<evidence type="ECO:0000256" key="6">
    <source>
        <dbReference type="ARBA" id="ARBA00022741"/>
    </source>
</evidence>
<evidence type="ECO:0000256" key="9">
    <source>
        <dbReference type="ARBA" id="ARBA00047899"/>
    </source>
</evidence>
<keyword evidence="4 12" id="KW-0723">Serine/threonine-protein kinase</keyword>
<dbReference type="CDD" id="cd14066">
    <property type="entry name" value="STKc_IRAK"/>
    <property type="match status" value="1"/>
</dbReference>
<gene>
    <name evidence="15" type="primary">PBL2</name>
    <name evidence="15" type="ORF">CASFOL_015567</name>
</gene>
<evidence type="ECO:0000256" key="12">
    <source>
        <dbReference type="RuleBase" id="RU000304"/>
    </source>
</evidence>
<comment type="catalytic activity">
    <reaction evidence="9">
        <text>L-threonyl-[protein] + ATP = O-phospho-L-threonyl-[protein] + ADP + H(+)</text>
        <dbReference type="Rhea" id="RHEA:46608"/>
        <dbReference type="Rhea" id="RHEA-COMP:11060"/>
        <dbReference type="Rhea" id="RHEA-COMP:11605"/>
        <dbReference type="ChEBI" id="CHEBI:15378"/>
        <dbReference type="ChEBI" id="CHEBI:30013"/>
        <dbReference type="ChEBI" id="CHEBI:30616"/>
        <dbReference type="ChEBI" id="CHEBI:61977"/>
        <dbReference type="ChEBI" id="CHEBI:456216"/>
        <dbReference type="EC" id="2.7.11.1"/>
    </reaction>
</comment>
<dbReference type="FunFam" id="3.30.200.20:FF:000228">
    <property type="entry name" value="Serine/threonine-protein kinase BIK1"/>
    <property type="match status" value="1"/>
</dbReference>
<evidence type="ECO:0000256" key="13">
    <source>
        <dbReference type="SAM" id="MobiDB-lite"/>
    </source>
</evidence>
<dbReference type="InterPro" id="IPR050823">
    <property type="entry name" value="Plant_Ser_Thr_Prot_Kinase"/>
</dbReference>
<dbReference type="GO" id="GO:0005886">
    <property type="term" value="C:plasma membrane"/>
    <property type="evidence" value="ECO:0007669"/>
    <property type="project" value="UniProtKB-SubCell"/>
</dbReference>
<feature type="region of interest" description="Disordered" evidence="13">
    <location>
        <begin position="68"/>
        <end position="121"/>
    </location>
</feature>
<dbReference type="InterPro" id="IPR001245">
    <property type="entry name" value="Ser-Thr/Tyr_kinase_cat_dom"/>
</dbReference>
<keyword evidence="5" id="KW-0808">Transferase</keyword>
<keyword evidence="7 15" id="KW-0418">Kinase</keyword>
<evidence type="ECO:0000256" key="10">
    <source>
        <dbReference type="ARBA" id="ARBA00048679"/>
    </source>
</evidence>
<comment type="caution">
    <text evidence="15">The sequence shown here is derived from an EMBL/GenBank/DDBJ whole genome shotgun (WGS) entry which is preliminary data.</text>
</comment>
<name>A0ABD3DHS6_9LAMI</name>
<accession>A0ABD3DHS6</accession>
<evidence type="ECO:0000313" key="16">
    <source>
        <dbReference type="Proteomes" id="UP001632038"/>
    </source>
</evidence>
<dbReference type="GO" id="GO:0005524">
    <property type="term" value="F:ATP binding"/>
    <property type="evidence" value="ECO:0007669"/>
    <property type="project" value="UniProtKB-UniRule"/>
</dbReference>
<evidence type="ECO:0000256" key="11">
    <source>
        <dbReference type="PROSITE-ProRule" id="PRU10141"/>
    </source>
</evidence>
<dbReference type="PROSITE" id="PS00108">
    <property type="entry name" value="PROTEIN_KINASE_ST"/>
    <property type="match status" value="1"/>
</dbReference>
<dbReference type="InterPro" id="IPR017441">
    <property type="entry name" value="Protein_kinase_ATP_BS"/>
</dbReference>
<evidence type="ECO:0000256" key="7">
    <source>
        <dbReference type="ARBA" id="ARBA00022777"/>
    </source>
</evidence>
<evidence type="ECO:0000256" key="8">
    <source>
        <dbReference type="ARBA" id="ARBA00022840"/>
    </source>
</evidence>
<dbReference type="InterPro" id="IPR000719">
    <property type="entry name" value="Prot_kinase_dom"/>
</dbReference>
<keyword evidence="3" id="KW-1003">Cell membrane</keyword>
<feature type="compositionally biased region" description="Polar residues" evidence="13">
    <location>
        <begin position="68"/>
        <end position="77"/>
    </location>
</feature>
<dbReference type="SUPFAM" id="SSF56112">
    <property type="entry name" value="Protein kinase-like (PK-like)"/>
    <property type="match status" value="1"/>
</dbReference>
<dbReference type="PROSITE" id="PS50011">
    <property type="entry name" value="PROTEIN_KINASE_DOM"/>
    <property type="match status" value="1"/>
</dbReference>
<organism evidence="15 16">
    <name type="scientific">Castilleja foliolosa</name>
    <dbReference type="NCBI Taxonomy" id="1961234"/>
    <lineage>
        <taxon>Eukaryota</taxon>
        <taxon>Viridiplantae</taxon>
        <taxon>Streptophyta</taxon>
        <taxon>Embryophyta</taxon>
        <taxon>Tracheophyta</taxon>
        <taxon>Spermatophyta</taxon>
        <taxon>Magnoliopsida</taxon>
        <taxon>eudicotyledons</taxon>
        <taxon>Gunneridae</taxon>
        <taxon>Pentapetalae</taxon>
        <taxon>asterids</taxon>
        <taxon>lamiids</taxon>
        <taxon>Lamiales</taxon>
        <taxon>Orobanchaceae</taxon>
        <taxon>Pedicularideae</taxon>
        <taxon>Castillejinae</taxon>
        <taxon>Castilleja</taxon>
    </lineage>
</organism>
<dbReference type="AlphaFoldDB" id="A0ABD3DHS6"/>
<evidence type="ECO:0000259" key="14">
    <source>
        <dbReference type="PROSITE" id="PS50011"/>
    </source>
</evidence>
<keyword evidence="8 11" id="KW-0067">ATP-binding</keyword>
<dbReference type="GO" id="GO:0004674">
    <property type="term" value="F:protein serine/threonine kinase activity"/>
    <property type="evidence" value="ECO:0007669"/>
    <property type="project" value="UniProtKB-KW"/>
</dbReference>
<evidence type="ECO:0000256" key="1">
    <source>
        <dbReference type="ARBA" id="ARBA00004236"/>
    </source>
</evidence>
<evidence type="ECO:0000256" key="4">
    <source>
        <dbReference type="ARBA" id="ARBA00022527"/>
    </source>
</evidence>
<protein>
    <recommendedName>
        <fullName evidence="2">non-specific serine/threonine protein kinase</fullName>
        <ecNumber evidence="2">2.7.11.1</ecNumber>
    </recommendedName>
</protein>
<sequence length="480" mass="54128">MRRIGGIYDEEKCCFSRNFKNVVWAICMQENRLQKDIIGSPKDHESQDNNDSSIVACNNKNDANHIESQNLSTVQSENMDDFDRNKRPLNRPPPAFMEKSHPLPTPNLASKREQNNNNKKKPVNVVAPNLILPLPKPDEASSSILSLASCRLPMPPSETTSESEILSSPYLKAFTLDELSRATLGFHVDSMLGEGGFGCVYKGWLNVETLTATRPGSGMAVAIKKLIPYGFQGHKEWLSEVNYLGRLRHQNLVKLLGYCIEGEDRILVYEYMPGGSLEGHLFKRRSPCLSWTRRIKVAVGAARGLCFLHESKSPVIYRDFKTSNILLDSEFNAKLSDFGLAKTGPTESETHVSTRVMGTEGYCDPRYLATGKLTLKCDVYSFGVVLLELITGRRAIDDTKCHEEKILVNWVRLHVLDNGKVFRIMDTKLEGQYCKKSAYVAANIALRCVNHEPKYRPPMTDILEILENLPSNKSHHHHRH</sequence>